<evidence type="ECO:0000256" key="4">
    <source>
        <dbReference type="ARBA" id="ARBA00022989"/>
    </source>
</evidence>
<name>A0ABW5JJW0_9BACT</name>
<dbReference type="PANTHER" id="PTHR33529">
    <property type="entry name" value="SLR0882 PROTEIN-RELATED"/>
    <property type="match status" value="1"/>
</dbReference>
<organism evidence="7 8">
    <name type="scientific">Gracilimonas halophila</name>
    <dbReference type="NCBI Taxonomy" id="1834464"/>
    <lineage>
        <taxon>Bacteria</taxon>
        <taxon>Pseudomonadati</taxon>
        <taxon>Balneolota</taxon>
        <taxon>Balneolia</taxon>
        <taxon>Balneolales</taxon>
        <taxon>Balneolaceae</taxon>
        <taxon>Gracilimonas</taxon>
    </lineage>
</organism>
<keyword evidence="5 6" id="KW-0472">Membrane</keyword>
<dbReference type="PANTHER" id="PTHR33529:SF6">
    <property type="entry name" value="YJGP_YJGQ FAMILY PERMEASE"/>
    <property type="match status" value="1"/>
</dbReference>
<feature type="transmembrane region" description="Helical" evidence="6">
    <location>
        <begin position="20"/>
        <end position="40"/>
    </location>
</feature>
<reference evidence="8" key="1">
    <citation type="journal article" date="2019" name="Int. J. Syst. Evol. Microbiol.">
        <title>The Global Catalogue of Microorganisms (GCM) 10K type strain sequencing project: providing services to taxonomists for standard genome sequencing and annotation.</title>
        <authorList>
            <consortium name="The Broad Institute Genomics Platform"/>
            <consortium name="The Broad Institute Genome Sequencing Center for Infectious Disease"/>
            <person name="Wu L."/>
            <person name="Ma J."/>
        </authorList>
    </citation>
    <scope>NUCLEOTIDE SEQUENCE [LARGE SCALE GENOMIC DNA]</scope>
    <source>
        <strain evidence="8">KCTC 52042</strain>
    </source>
</reference>
<dbReference type="RefSeq" id="WP_390300856.1">
    <property type="nucleotide sequence ID" value="NZ_JBHULI010000024.1"/>
</dbReference>
<proteinExistence type="predicted"/>
<keyword evidence="8" id="KW-1185">Reference proteome</keyword>
<keyword evidence="2" id="KW-1003">Cell membrane</keyword>
<gene>
    <name evidence="7" type="ORF">ACFSVN_08180</name>
</gene>
<dbReference type="InterPro" id="IPR005495">
    <property type="entry name" value="LptG/LptF_permease"/>
</dbReference>
<feature type="transmembrane region" description="Helical" evidence="6">
    <location>
        <begin position="60"/>
        <end position="82"/>
    </location>
</feature>
<dbReference type="Pfam" id="PF03739">
    <property type="entry name" value="LptF_LptG"/>
    <property type="match status" value="1"/>
</dbReference>
<feature type="transmembrane region" description="Helical" evidence="6">
    <location>
        <begin position="408"/>
        <end position="425"/>
    </location>
</feature>
<evidence type="ECO:0000256" key="1">
    <source>
        <dbReference type="ARBA" id="ARBA00004651"/>
    </source>
</evidence>
<dbReference type="EMBL" id="JBHULI010000024">
    <property type="protein sequence ID" value="MFD2532419.1"/>
    <property type="molecule type" value="Genomic_DNA"/>
</dbReference>
<evidence type="ECO:0000313" key="7">
    <source>
        <dbReference type="EMBL" id="MFD2532419.1"/>
    </source>
</evidence>
<feature type="transmembrane region" description="Helical" evidence="6">
    <location>
        <begin position="445"/>
        <end position="468"/>
    </location>
</feature>
<protein>
    <submittedName>
        <fullName evidence="7">LptF/LptG family permease</fullName>
    </submittedName>
</protein>
<sequence length="476" mass="54236">MFKLINKLQIDLLKRHLYPFLFCFFTLMFLLLMQFLILHIDNLIGKDIPIQVIAELIVTNLAYMVVLAAPMAVLVATLMAYGKFSELNELTALRSSGINPMKIIRPVLVTSLLLFLGLAWFSNNVLPEANQKARSLFIDIRVKKPGFELKPNIFYDGIEGYTFLVEHIDGETDSLYNITLFQKPENNKERAYIIADKGLLVSKGSQALNLHLLNGYSLKFSTPERGRNEVIERNAFKKHIMTLDLSDLSFMRSNPEDRNRSDRTMSSKAMFVVVDSLYQEINTQVRLAASDSSLYPNRVSAGRGSFFVQEPVLTNDKHEPAKPIKSDYLIANNFDNAKTQQSLLGESLRQLTEYKNQFESIHSNIEWRERRIARYLVEIHKKLSIPFACVVFILFGAPVGIMTKRGNFGFAALISTVVLTFYWVSLIQGEKLADRLYVSPFVGMWTFNIVLSIAGVYLIIHLATGFSIKELFRKSD</sequence>
<accession>A0ABW5JJW0</accession>
<keyword evidence="4 6" id="KW-1133">Transmembrane helix</keyword>
<evidence type="ECO:0000313" key="8">
    <source>
        <dbReference type="Proteomes" id="UP001597460"/>
    </source>
</evidence>
<comment type="subcellular location">
    <subcellularLocation>
        <location evidence="1">Cell membrane</location>
        <topology evidence="1">Multi-pass membrane protein</topology>
    </subcellularLocation>
</comment>
<evidence type="ECO:0000256" key="3">
    <source>
        <dbReference type="ARBA" id="ARBA00022692"/>
    </source>
</evidence>
<feature type="transmembrane region" description="Helical" evidence="6">
    <location>
        <begin position="383"/>
        <end position="401"/>
    </location>
</feature>
<comment type="caution">
    <text evidence="7">The sequence shown here is derived from an EMBL/GenBank/DDBJ whole genome shotgun (WGS) entry which is preliminary data.</text>
</comment>
<evidence type="ECO:0000256" key="6">
    <source>
        <dbReference type="SAM" id="Phobius"/>
    </source>
</evidence>
<feature type="transmembrane region" description="Helical" evidence="6">
    <location>
        <begin position="103"/>
        <end position="121"/>
    </location>
</feature>
<evidence type="ECO:0000256" key="5">
    <source>
        <dbReference type="ARBA" id="ARBA00023136"/>
    </source>
</evidence>
<keyword evidence="3 6" id="KW-0812">Transmembrane</keyword>
<evidence type="ECO:0000256" key="2">
    <source>
        <dbReference type="ARBA" id="ARBA00022475"/>
    </source>
</evidence>
<dbReference type="Proteomes" id="UP001597460">
    <property type="component" value="Unassembled WGS sequence"/>
</dbReference>